<dbReference type="PANTHER" id="PTHR43711">
    <property type="entry name" value="TWO-COMPONENT HISTIDINE KINASE"/>
    <property type="match status" value="1"/>
</dbReference>
<evidence type="ECO:0000256" key="2">
    <source>
        <dbReference type="ARBA" id="ARBA00012438"/>
    </source>
</evidence>
<evidence type="ECO:0000259" key="8">
    <source>
        <dbReference type="PROSITE" id="PS50109"/>
    </source>
</evidence>
<keyword evidence="6" id="KW-0902">Two-component regulatory system</keyword>
<evidence type="ECO:0000256" key="4">
    <source>
        <dbReference type="ARBA" id="ARBA00022679"/>
    </source>
</evidence>
<comment type="catalytic activity">
    <reaction evidence="1">
        <text>ATP + protein L-histidine = ADP + protein N-phospho-L-histidine.</text>
        <dbReference type="EC" id="2.7.13.3"/>
    </reaction>
</comment>
<accession>A0A1H8S295</accession>
<evidence type="ECO:0000256" key="5">
    <source>
        <dbReference type="ARBA" id="ARBA00022777"/>
    </source>
</evidence>
<keyword evidence="3" id="KW-0597">Phosphoprotein</keyword>
<dbReference type="GO" id="GO:0000155">
    <property type="term" value="F:phosphorelay sensor kinase activity"/>
    <property type="evidence" value="ECO:0007669"/>
    <property type="project" value="InterPro"/>
</dbReference>
<dbReference type="InterPro" id="IPR036097">
    <property type="entry name" value="HisK_dim/P_sf"/>
</dbReference>
<feature type="domain" description="Histidine kinase" evidence="8">
    <location>
        <begin position="141"/>
        <end position="361"/>
    </location>
</feature>
<dbReference type="Pfam" id="PF00512">
    <property type="entry name" value="HisKA"/>
    <property type="match status" value="1"/>
</dbReference>
<evidence type="ECO:0000256" key="7">
    <source>
        <dbReference type="SAM" id="Coils"/>
    </source>
</evidence>
<keyword evidence="10" id="KW-1185">Reference proteome</keyword>
<protein>
    <recommendedName>
        <fullName evidence="2">histidine kinase</fullName>
        <ecNumber evidence="2">2.7.13.3</ecNumber>
    </recommendedName>
</protein>
<proteinExistence type="predicted"/>
<evidence type="ECO:0000256" key="3">
    <source>
        <dbReference type="ARBA" id="ARBA00022553"/>
    </source>
</evidence>
<dbReference type="SUPFAM" id="SSF55874">
    <property type="entry name" value="ATPase domain of HSP90 chaperone/DNA topoisomerase II/histidine kinase"/>
    <property type="match status" value="1"/>
</dbReference>
<dbReference type="CDD" id="cd16922">
    <property type="entry name" value="HATPase_EvgS-ArcB-TorS-like"/>
    <property type="match status" value="1"/>
</dbReference>
<name>A0A1H8S295_9GAMM</name>
<dbReference type="STRING" id="406100.SAMN04488052_102405"/>
<dbReference type="RefSeq" id="WP_091641208.1">
    <property type="nucleotide sequence ID" value="NZ_FOEG01000002.1"/>
</dbReference>
<dbReference type="InterPro" id="IPR050736">
    <property type="entry name" value="Sensor_HK_Regulatory"/>
</dbReference>
<keyword evidence="4" id="KW-0808">Transferase</keyword>
<dbReference type="InterPro" id="IPR004358">
    <property type="entry name" value="Sig_transdc_His_kin-like_C"/>
</dbReference>
<gene>
    <name evidence="9" type="ORF">SAMN04488052_102405</name>
</gene>
<evidence type="ECO:0000313" key="9">
    <source>
        <dbReference type="EMBL" id="SEO72554.1"/>
    </source>
</evidence>
<dbReference type="Gene3D" id="1.10.287.130">
    <property type="match status" value="1"/>
</dbReference>
<keyword evidence="7" id="KW-0175">Coiled coil</keyword>
<dbReference type="PANTHER" id="PTHR43711:SF26">
    <property type="entry name" value="SENSOR HISTIDINE KINASE RCSC"/>
    <property type="match status" value="1"/>
</dbReference>
<dbReference type="InterPro" id="IPR003594">
    <property type="entry name" value="HATPase_dom"/>
</dbReference>
<dbReference type="Pfam" id="PF02518">
    <property type="entry name" value="HATPase_c"/>
    <property type="match status" value="1"/>
</dbReference>
<evidence type="ECO:0000313" key="10">
    <source>
        <dbReference type="Proteomes" id="UP000199657"/>
    </source>
</evidence>
<dbReference type="GO" id="GO:0005886">
    <property type="term" value="C:plasma membrane"/>
    <property type="evidence" value="ECO:0007669"/>
    <property type="project" value="UniProtKB-ARBA"/>
</dbReference>
<evidence type="ECO:0000256" key="6">
    <source>
        <dbReference type="ARBA" id="ARBA00023012"/>
    </source>
</evidence>
<dbReference type="PRINTS" id="PR00344">
    <property type="entry name" value="BCTRLSENSOR"/>
</dbReference>
<dbReference type="SMART" id="SM00388">
    <property type="entry name" value="HisKA"/>
    <property type="match status" value="1"/>
</dbReference>
<dbReference type="AlphaFoldDB" id="A0A1H8S295"/>
<organism evidence="9 10">
    <name type="scientific">Aquisalimonas asiatica</name>
    <dbReference type="NCBI Taxonomy" id="406100"/>
    <lineage>
        <taxon>Bacteria</taxon>
        <taxon>Pseudomonadati</taxon>
        <taxon>Pseudomonadota</taxon>
        <taxon>Gammaproteobacteria</taxon>
        <taxon>Chromatiales</taxon>
        <taxon>Ectothiorhodospiraceae</taxon>
        <taxon>Aquisalimonas</taxon>
    </lineage>
</organism>
<dbReference type="InterPro" id="IPR005467">
    <property type="entry name" value="His_kinase_dom"/>
</dbReference>
<dbReference type="InterPro" id="IPR036890">
    <property type="entry name" value="HATPase_C_sf"/>
</dbReference>
<dbReference type="Gene3D" id="3.30.565.10">
    <property type="entry name" value="Histidine kinase-like ATPase, C-terminal domain"/>
    <property type="match status" value="1"/>
</dbReference>
<keyword evidence="5 9" id="KW-0418">Kinase</keyword>
<evidence type="ECO:0000256" key="1">
    <source>
        <dbReference type="ARBA" id="ARBA00000085"/>
    </source>
</evidence>
<dbReference type="InterPro" id="IPR035965">
    <property type="entry name" value="PAS-like_dom_sf"/>
</dbReference>
<dbReference type="EC" id="2.7.13.3" evidence="2"/>
<dbReference type="EMBL" id="FOEG01000002">
    <property type="protein sequence ID" value="SEO72554.1"/>
    <property type="molecule type" value="Genomic_DNA"/>
</dbReference>
<reference evidence="9 10" key="1">
    <citation type="submission" date="2016-10" db="EMBL/GenBank/DDBJ databases">
        <authorList>
            <person name="de Groot N.N."/>
        </authorList>
    </citation>
    <scope>NUCLEOTIDE SEQUENCE [LARGE SCALE GENOMIC DNA]</scope>
    <source>
        <strain evidence="9 10">CGMCC 1.6291</strain>
    </source>
</reference>
<dbReference type="InterPro" id="IPR003661">
    <property type="entry name" value="HisK_dim/P_dom"/>
</dbReference>
<dbReference type="SUPFAM" id="SSF55785">
    <property type="entry name" value="PYP-like sensor domain (PAS domain)"/>
    <property type="match status" value="1"/>
</dbReference>
<dbReference type="Gene3D" id="3.30.450.20">
    <property type="entry name" value="PAS domain"/>
    <property type="match status" value="1"/>
</dbReference>
<sequence length="366" mass="39663">MGTDGRLDNVPCGIAHLDAGDVVLGANATLARMLGCDGPDRLMGQRLTAFMDAPSRIFHQTHMRPLLKLQGSVSEVYLRLLSTTGEPVPVILNARRRAGEEDVVDYAILAAPMRSDYESELVQARREAEEAARAKERFLSTMSHEFRTPLNAIIGFSDLLRAGHAGEINAEQKAQLGYIHEAGRYLNTLVNDILGYTRMGTTELAINLTRLPVATALERVEALVGQEFDRCGVNYRREDGPAGVCVTADPDRIQQILINVLANAAKFTPPGGVVTVRWEERGRQVLIHVADTGPGIPAADRGRIFQPFTQLDNDDNAVRRRGVGLGLAISRELAQAMEGDLTVVSEEGDGSTFTLSLPLAAGQSPS</sequence>
<dbReference type="SUPFAM" id="SSF47384">
    <property type="entry name" value="Homodimeric domain of signal transducing histidine kinase"/>
    <property type="match status" value="1"/>
</dbReference>
<dbReference type="OrthoDB" id="5555106at2"/>
<dbReference type="PROSITE" id="PS50109">
    <property type="entry name" value="HIS_KIN"/>
    <property type="match status" value="1"/>
</dbReference>
<dbReference type="FunFam" id="3.30.565.10:FF:000006">
    <property type="entry name" value="Sensor histidine kinase WalK"/>
    <property type="match status" value="1"/>
</dbReference>
<feature type="coiled-coil region" evidence="7">
    <location>
        <begin position="114"/>
        <end position="141"/>
    </location>
</feature>
<dbReference type="CDD" id="cd00082">
    <property type="entry name" value="HisKA"/>
    <property type="match status" value="1"/>
</dbReference>
<dbReference type="SMART" id="SM00387">
    <property type="entry name" value="HATPase_c"/>
    <property type="match status" value="1"/>
</dbReference>
<dbReference type="Proteomes" id="UP000199657">
    <property type="component" value="Unassembled WGS sequence"/>
</dbReference>